<dbReference type="EMBL" id="CAUOFW020002502">
    <property type="protein sequence ID" value="CAK9154189.1"/>
    <property type="molecule type" value="Genomic_DNA"/>
</dbReference>
<dbReference type="PANTHER" id="PTHR22603">
    <property type="entry name" value="CHOLINE/ETHANOALAMINE KINASE"/>
    <property type="match status" value="1"/>
</dbReference>
<organism evidence="2 3">
    <name type="scientific">Ilex paraguariensis</name>
    <name type="common">yerba mate</name>
    <dbReference type="NCBI Taxonomy" id="185542"/>
    <lineage>
        <taxon>Eukaryota</taxon>
        <taxon>Viridiplantae</taxon>
        <taxon>Streptophyta</taxon>
        <taxon>Embryophyta</taxon>
        <taxon>Tracheophyta</taxon>
        <taxon>Spermatophyta</taxon>
        <taxon>Magnoliopsida</taxon>
        <taxon>eudicotyledons</taxon>
        <taxon>Gunneridae</taxon>
        <taxon>Pentapetalae</taxon>
        <taxon>asterids</taxon>
        <taxon>campanulids</taxon>
        <taxon>Aquifoliales</taxon>
        <taxon>Aquifoliaceae</taxon>
        <taxon>Ilex</taxon>
    </lineage>
</organism>
<name>A0ABC8SAJ0_9AQUA</name>
<comment type="caution">
    <text evidence="2">The sequence shown here is derived from an EMBL/GenBank/DDBJ whole genome shotgun (WGS) entry which is preliminary data.</text>
</comment>
<dbReference type="Proteomes" id="UP001642360">
    <property type="component" value="Unassembled WGS sequence"/>
</dbReference>
<sequence>MVFAGARWWSMVVARGRWWSLVLNGGRSWWLVVKGGRSWSVLLPCCSHDNGSAVGGFSWRGRSLLVAASGGLQRGGEFGSNFRQDYEYASYNPIAYDLANHFCQMVANYHTDTPHVLDYGIYSGPEEGHKFVRTYLSSSGNEPSETEVEQLANDAEKYTLANHLFWGLWGNISVYVNHIDFDYLEYTKQKFHKYWLKKPILLSTIRSLPFFGD</sequence>
<evidence type="ECO:0000313" key="3">
    <source>
        <dbReference type="Proteomes" id="UP001642360"/>
    </source>
</evidence>
<dbReference type="InterPro" id="IPR011009">
    <property type="entry name" value="Kinase-like_dom_sf"/>
</dbReference>
<proteinExistence type="inferred from homology"/>
<dbReference type="Pfam" id="PF01633">
    <property type="entry name" value="Choline_kinase"/>
    <property type="match status" value="1"/>
</dbReference>
<reference evidence="2 3" key="1">
    <citation type="submission" date="2024-02" db="EMBL/GenBank/DDBJ databases">
        <authorList>
            <person name="Vignale AGUSTIN F."/>
            <person name="Sosa J E."/>
            <person name="Modenutti C."/>
        </authorList>
    </citation>
    <scope>NUCLEOTIDE SEQUENCE [LARGE SCALE GENOMIC DNA]</scope>
</reference>
<keyword evidence="3" id="KW-1185">Reference proteome</keyword>
<evidence type="ECO:0000256" key="1">
    <source>
        <dbReference type="ARBA" id="ARBA00038211"/>
    </source>
</evidence>
<evidence type="ECO:0008006" key="4">
    <source>
        <dbReference type="Google" id="ProtNLM"/>
    </source>
</evidence>
<accession>A0ABC8SAJ0</accession>
<dbReference type="Gene3D" id="3.90.1200.10">
    <property type="match status" value="1"/>
</dbReference>
<evidence type="ECO:0000313" key="2">
    <source>
        <dbReference type="EMBL" id="CAK9154189.1"/>
    </source>
</evidence>
<dbReference type="SUPFAM" id="SSF56112">
    <property type="entry name" value="Protein kinase-like (PK-like)"/>
    <property type="match status" value="1"/>
</dbReference>
<dbReference type="AlphaFoldDB" id="A0ABC8SAJ0"/>
<dbReference type="PANTHER" id="PTHR22603:SF93">
    <property type="entry name" value="RE24176P"/>
    <property type="match status" value="1"/>
</dbReference>
<gene>
    <name evidence="2" type="ORF">ILEXP_LOCUS22496</name>
</gene>
<protein>
    <recommendedName>
        <fullName evidence="4">Choline kinase</fullName>
    </recommendedName>
</protein>
<comment type="similarity">
    <text evidence="1">Belongs to the choline/ethanolamine kinase family.</text>
</comment>